<dbReference type="STRING" id="436010.A0A166FPC2"/>
<dbReference type="AlphaFoldDB" id="A0A166FPC2"/>
<dbReference type="Gene3D" id="2.80.10.50">
    <property type="match status" value="1"/>
</dbReference>
<proteinExistence type="predicted"/>
<dbReference type="Proteomes" id="UP000076532">
    <property type="component" value="Unassembled WGS sequence"/>
</dbReference>
<organism evidence="1 2">
    <name type="scientific">Athelia psychrophila</name>
    <dbReference type="NCBI Taxonomy" id="1759441"/>
    <lineage>
        <taxon>Eukaryota</taxon>
        <taxon>Fungi</taxon>
        <taxon>Dikarya</taxon>
        <taxon>Basidiomycota</taxon>
        <taxon>Agaricomycotina</taxon>
        <taxon>Agaricomycetes</taxon>
        <taxon>Agaricomycetidae</taxon>
        <taxon>Atheliales</taxon>
        <taxon>Atheliaceae</taxon>
        <taxon>Athelia</taxon>
    </lineage>
</organism>
<evidence type="ECO:0000313" key="2">
    <source>
        <dbReference type="Proteomes" id="UP000076532"/>
    </source>
</evidence>
<name>A0A166FPC2_9AGAM</name>
<accession>A0A166FPC2</accession>
<keyword evidence="2" id="KW-1185">Reference proteome</keyword>
<dbReference type="OrthoDB" id="9895617at2759"/>
<dbReference type="EMBL" id="KV417587">
    <property type="protein sequence ID" value="KZP17021.1"/>
    <property type="molecule type" value="Genomic_DNA"/>
</dbReference>
<protein>
    <recommendedName>
        <fullName evidence="3">Carbohydrate-binding module family 13 protein</fullName>
    </recommendedName>
</protein>
<gene>
    <name evidence="1" type="ORF">FIBSPDRAFT_37333</name>
</gene>
<reference evidence="1 2" key="1">
    <citation type="journal article" date="2016" name="Mol. Biol. Evol.">
        <title>Comparative Genomics of Early-Diverging Mushroom-Forming Fungi Provides Insights into the Origins of Lignocellulose Decay Capabilities.</title>
        <authorList>
            <person name="Nagy L.G."/>
            <person name="Riley R."/>
            <person name="Tritt A."/>
            <person name="Adam C."/>
            <person name="Daum C."/>
            <person name="Floudas D."/>
            <person name="Sun H."/>
            <person name="Yadav J.S."/>
            <person name="Pangilinan J."/>
            <person name="Larsson K.H."/>
            <person name="Matsuura K."/>
            <person name="Barry K."/>
            <person name="Labutti K."/>
            <person name="Kuo R."/>
            <person name="Ohm R.A."/>
            <person name="Bhattacharya S.S."/>
            <person name="Shirouzu T."/>
            <person name="Yoshinaga Y."/>
            <person name="Martin F.M."/>
            <person name="Grigoriev I.V."/>
            <person name="Hibbett D.S."/>
        </authorList>
    </citation>
    <scope>NUCLEOTIDE SEQUENCE [LARGE SCALE GENOMIC DNA]</scope>
    <source>
        <strain evidence="1 2">CBS 109695</strain>
    </source>
</reference>
<sequence>MQRVLNVACKSVMDQQKAFFDQQNPQSNGSCAGAGFDRATCGLYFLIREKGTVNHLGTYGGSKPEGVQLQLWPRDQGSNDKAQIFFIDSSGALCHASSGLAVDIVDDVPVLHRRRPVSGHPNPWSHPLPEFSFVNSQIRVKFLSDPSLPGCTDDLYHGNSWATKNFVLAAHTQKDFHMHPISDFSPWIPAAMVGSFDYQAEGNHDKKWRVLVEERTKDVGGERTTWEIVPASKS</sequence>
<dbReference type="InterPro" id="IPR035992">
    <property type="entry name" value="Ricin_B-like_lectins"/>
</dbReference>
<evidence type="ECO:0008006" key="3">
    <source>
        <dbReference type="Google" id="ProtNLM"/>
    </source>
</evidence>
<dbReference type="SUPFAM" id="SSF50370">
    <property type="entry name" value="Ricin B-like lectins"/>
    <property type="match status" value="1"/>
</dbReference>
<evidence type="ECO:0000313" key="1">
    <source>
        <dbReference type="EMBL" id="KZP17021.1"/>
    </source>
</evidence>